<comment type="catalytic activity">
    <reaction evidence="13 14">
        <text>2 cob(II)alamin + reduced [electron-transfer flavoprotein] + 2 ATP = 2 adenosylcob(III)alamin + 2 triphosphate + oxidized [electron-transfer flavoprotein] + 3 H(+)</text>
        <dbReference type="Rhea" id="RHEA:28671"/>
        <dbReference type="Rhea" id="RHEA-COMP:10685"/>
        <dbReference type="Rhea" id="RHEA-COMP:10686"/>
        <dbReference type="ChEBI" id="CHEBI:15378"/>
        <dbReference type="ChEBI" id="CHEBI:16304"/>
        <dbReference type="ChEBI" id="CHEBI:18036"/>
        <dbReference type="ChEBI" id="CHEBI:18408"/>
        <dbReference type="ChEBI" id="CHEBI:30616"/>
        <dbReference type="ChEBI" id="CHEBI:57692"/>
        <dbReference type="ChEBI" id="CHEBI:58307"/>
        <dbReference type="EC" id="2.5.1.17"/>
    </reaction>
</comment>
<gene>
    <name evidence="16" type="ORF">QYE77_05700</name>
</gene>
<evidence type="ECO:0000256" key="1">
    <source>
        <dbReference type="ARBA" id="ARBA00005121"/>
    </source>
</evidence>
<comment type="similarity">
    <text evidence="2 14">Belongs to the Cob(I)alamin adenosyltransferase family.</text>
</comment>
<dbReference type="InterPro" id="IPR016030">
    <property type="entry name" value="CblAdoTrfase-like"/>
</dbReference>
<evidence type="ECO:0000256" key="10">
    <source>
        <dbReference type="ARBA" id="ARBA00033334"/>
    </source>
</evidence>
<evidence type="ECO:0000256" key="6">
    <source>
        <dbReference type="ARBA" id="ARBA00022679"/>
    </source>
</evidence>
<dbReference type="Pfam" id="PF01923">
    <property type="entry name" value="Cob_adeno_trans"/>
    <property type="match status" value="1"/>
</dbReference>
<dbReference type="Proteomes" id="UP001254165">
    <property type="component" value="Unassembled WGS sequence"/>
</dbReference>
<evidence type="ECO:0000256" key="11">
    <source>
        <dbReference type="ARBA" id="ARBA00033354"/>
    </source>
</evidence>
<evidence type="ECO:0000313" key="17">
    <source>
        <dbReference type="Proteomes" id="UP001254165"/>
    </source>
</evidence>
<accession>A0ABU3NLN5</accession>
<keyword evidence="17" id="KW-1185">Reference proteome</keyword>
<keyword evidence="6 14" id="KW-0808">Transferase</keyword>
<dbReference type="PANTHER" id="PTHR12213">
    <property type="entry name" value="CORRINOID ADENOSYLTRANSFERASE"/>
    <property type="match status" value="1"/>
</dbReference>
<dbReference type="PANTHER" id="PTHR12213:SF0">
    <property type="entry name" value="CORRINOID ADENOSYLTRANSFERASE MMAB"/>
    <property type="match status" value="1"/>
</dbReference>
<keyword evidence="7 14" id="KW-0547">Nucleotide-binding</keyword>
<comment type="catalytic activity">
    <reaction evidence="12 14">
        <text>2 cob(II)yrinate a,c diamide + reduced [electron-transfer flavoprotein] + 2 ATP = 2 adenosylcob(III)yrinate a,c-diamide + 2 triphosphate + oxidized [electron-transfer flavoprotein] + 3 H(+)</text>
        <dbReference type="Rhea" id="RHEA:11528"/>
        <dbReference type="Rhea" id="RHEA-COMP:10685"/>
        <dbReference type="Rhea" id="RHEA-COMP:10686"/>
        <dbReference type="ChEBI" id="CHEBI:15378"/>
        <dbReference type="ChEBI" id="CHEBI:18036"/>
        <dbReference type="ChEBI" id="CHEBI:30616"/>
        <dbReference type="ChEBI" id="CHEBI:57692"/>
        <dbReference type="ChEBI" id="CHEBI:58307"/>
        <dbReference type="ChEBI" id="CHEBI:58503"/>
        <dbReference type="ChEBI" id="CHEBI:58537"/>
        <dbReference type="EC" id="2.5.1.17"/>
    </reaction>
</comment>
<proteinExistence type="inferred from homology"/>
<evidence type="ECO:0000256" key="2">
    <source>
        <dbReference type="ARBA" id="ARBA00007487"/>
    </source>
</evidence>
<dbReference type="EMBL" id="JAUHMF010000001">
    <property type="protein sequence ID" value="MDT8897754.1"/>
    <property type="molecule type" value="Genomic_DNA"/>
</dbReference>
<dbReference type="GO" id="GO:0008817">
    <property type="term" value="F:corrinoid adenosyltransferase activity"/>
    <property type="evidence" value="ECO:0007669"/>
    <property type="project" value="UniProtKB-EC"/>
</dbReference>
<name>A0ABU3NLN5_9CHLR</name>
<evidence type="ECO:0000256" key="9">
    <source>
        <dbReference type="ARBA" id="ARBA00031529"/>
    </source>
</evidence>
<dbReference type="EC" id="2.5.1.17" evidence="3 14"/>
<dbReference type="InterPro" id="IPR036451">
    <property type="entry name" value="CblAdoTrfase-like_sf"/>
</dbReference>
<evidence type="ECO:0000313" key="16">
    <source>
        <dbReference type="EMBL" id="MDT8897754.1"/>
    </source>
</evidence>
<evidence type="ECO:0000256" key="7">
    <source>
        <dbReference type="ARBA" id="ARBA00022741"/>
    </source>
</evidence>
<evidence type="ECO:0000256" key="4">
    <source>
        <dbReference type="ARBA" id="ARBA00020963"/>
    </source>
</evidence>
<sequence>MMTFYTRNGDDGFTGLLGEGRVPKEESRIEALGTLDEATAALGLARSLIQDQTLKQVVLHIQRDLYLLMTEVAATPENAVRFRRINSASVAWLEQQTDTFAQKVAIPDEFILPGETPAGAALSLARTIIRRAERRVAALFHQKLLENNDVLRYLNRLSSLCFVLELFVYQSGGVDRPTLAKDL</sequence>
<comment type="caution">
    <text evidence="16">The sequence shown here is derived from an EMBL/GenBank/DDBJ whole genome shotgun (WGS) entry which is preliminary data.</text>
</comment>
<dbReference type="Gene3D" id="1.20.1200.10">
    <property type="entry name" value="Cobalamin adenosyltransferase-like"/>
    <property type="match status" value="1"/>
</dbReference>
<comment type="pathway">
    <text evidence="1 14">Cofactor biosynthesis; adenosylcobalamin biosynthesis; adenosylcobalamin from cob(II)yrinate a,c-diamide: step 2/7.</text>
</comment>
<dbReference type="RefSeq" id="WP_315624409.1">
    <property type="nucleotide sequence ID" value="NZ_JAUHMF010000001.1"/>
</dbReference>
<evidence type="ECO:0000256" key="13">
    <source>
        <dbReference type="ARBA" id="ARBA00048692"/>
    </source>
</evidence>
<evidence type="ECO:0000256" key="12">
    <source>
        <dbReference type="ARBA" id="ARBA00048555"/>
    </source>
</evidence>
<evidence type="ECO:0000259" key="15">
    <source>
        <dbReference type="Pfam" id="PF01923"/>
    </source>
</evidence>
<evidence type="ECO:0000256" key="3">
    <source>
        <dbReference type="ARBA" id="ARBA00012454"/>
    </source>
</evidence>
<organism evidence="16 17">
    <name type="scientific">Thermanaerothrix solaris</name>
    <dbReference type="NCBI Taxonomy" id="3058434"/>
    <lineage>
        <taxon>Bacteria</taxon>
        <taxon>Bacillati</taxon>
        <taxon>Chloroflexota</taxon>
        <taxon>Anaerolineae</taxon>
        <taxon>Anaerolineales</taxon>
        <taxon>Anaerolineaceae</taxon>
        <taxon>Thermanaerothrix</taxon>
    </lineage>
</organism>
<protein>
    <recommendedName>
        <fullName evidence="4 14">Corrinoid adenosyltransferase</fullName>
        <ecNumber evidence="3 14">2.5.1.17</ecNumber>
    </recommendedName>
    <alternativeName>
        <fullName evidence="9 14">Cob(II)alamin adenosyltransferase</fullName>
    </alternativeName>
    <alternativeName>
        <fullName evidence="11 14">Cob(II)yrinic acid a,c-diamide adenosyltransferase</fullName>
    </alternativeName>
    <alternativeName>
        <fullName evidence="10 14">Cobinamide/cobalamin adenosyltransferase</fullName>
    </alternativeName>
</protein>
<reference evidence="16 17" key="1">
    <citation type="submission" date="2023-07" db="EMBL/GenBank/DDBJ databases">
        <title>Novel species of Thermanaerothrix with wide hydrolytic capabilities.</title>
        <authorList>
            <person name="Zayulina K.S."/>
            <person name="Podosokorskaya O.A."/>
            <person name="Elcheninov A.G."/>
        </authorList>
    </citation>
    <scope>NUCLEOTIDE SEQUENCE [LARGE SCALE GENOMIC DNA]</scope>
    <source>
        <strain evidence="16 17">4228-RoL</strain>
    </source>
</reference>
<keyword evidence="5 14" id="KW-0169">Cobalamin biosynthesis</keyword>
<dbReference type="NCBIfam" id="TIGR00636">
    <property type="entry name" value="PduO_Nterm"/>
    <property type="match status" value="1"/>
</dbReference>
<evidence type="ECO:0000256" key="8">
    <source>
        <dbReference type="ARBA" id="ARBA00022840"/>
    </source>
</evidence>
<dbReference type="SUPFAM" id="SSF89028">
    <property type="entry name" value="Cobalamin adenosyltransferase-like"/>
    <property type="match status" value="1"/>
</dbReference>
<feature type="domain" description="Cobalamin adenosyltransferase-like" evidence="15">
    <location>
        <begin position="5"/>
        <end position="166"/>
    </location>
</feature>
<keyword evidence="8 14" id="KW-0067">ATP-binding</keyword>
<evidence type="ECO:0000256" key="14">
    <source>
        <dbReference type="RuleBase" id="RU366026"/>
    </source>
</evidence>
<evidence type="ECO:0000256" key="5">
    <source>
        <dbReference type="ARBA" id="ARBA00022573"/>
    </source>
</evidence>
<dbReference type="InterPro" id="IPR029499">
    <property type="entry name" value="PduO-typ"/>
</dbReference>